<dbReference type="Pfam" id="PF07801">
    <property type="entry name" value="DUF1647"/>
    <property type="match status" value="1"/>
</dbReference>
<dbReference type="InterPro" id="IPR012444">
    <property type="entry name" value="DUF1647"/>
</dbReference>
<evidence type="ECO:0000313" key="2">
    <source>
        <dbReference type="EMBL" id="KAL3848590.1"/>
    </source>
</evidence>
<comment type="caution">
    <text evidence="2">The sequence shown here is derived from an EMBL/GenBank/DDBJ whole genome shotgun (WGS) entry which is preliminary data.</text>
</comment>
<organism evidence="2 3">
    <name type="scientific">Sinanodonta woodiana</name>
    <name type="common">Chinese pond mussel</name>
    <name type="synonym">Anodonta woodiana</name>
    <dbReference type="NCBI Taxonomy" id="1069815"/>
    <lineage>
        <taxon>Eukaryota</taxon>
        <taxon>Metazoa</taxon>
        <taxon>Spiralia</taxon>
        <taxon>Lophotrochozoa</taxon>
        <taxon>Mollusca</taxon>
        <taxon>Bivalvia</taxon>
        <taxon>Autobranchia</taxon>
        <taxon>Heteroconchia</taxon>
        <taxon>Palaeoheterodonta</taxon>
        <taxon>Unionida</taxon>
        <taxon>Unionoidea</taxon>
        <taxon>Unionidae</taxon>
        <taxon>Unioninae</taxon>
        <taxon>Sinanodonta</taxon>
    </lineage>
</organism>
<feature type="region of interest" description="Disordered" evidence="1">
    <location>
        <begin position="26"/>
        <end position="45"/>
    </location>
</feature>
<name>A0ABD3UJW2_SINWO</name>
<feature type="compositionally biased region" description="Basic and acidic residues" evidence="1">
    <location>
        <begin position="77"/>
        <end position="101"/>
    </location>
</feature>
<feature type="region of interest" description="Disordered" evidence="1">
    <location>
        <begin position="170"/>
        <end position="211"/>
    </location>
</feature>
<gene>
    <name evidence="2" type="ORF">ACJMK2_019439</name>
</gene>
<evidence type="ECO:0000256" key="1">
    <source>
        <dbReference type="SAM" id="MobiDB-lite"/>
    </source>
</evidence>
<dbReference type="PANTHER" id="PTHR31389">
    <property type="entry name" value="LD39211P"/>
    <property type="match status" value="1"/>
</dbReference>
<accession>A0ABD3UJW2</accession>
<dbReference type="AlphaFoldDB" id="A0ABD3UJW2"/>
<feature type="compositionally biased region" description="Basic and acidic residues" evidence="1">
    <location>
        <begin position="110"/>
        <end position="146"/>
    </location>
</feature>
<evidence type="ECO:0000313" key="3">
    <source>
        <dbReference type="Proteomes" id="UP001634394"/>
    </source>
</evidence>
<protein>
    <submittedName>
        <fullName evidence="2">Uncharacterized protein</fullName>
    </submittedName>
</protein>
<keyword evidence="3" id="KW-1185">Reference proteome</keyword>
<dbReference type="Proteomes" id="UP001634394">
    <property type="component" value="Unassembled WGS sequence"/>
</dbReference>
<reference evidence="2 3" key="1">
    <citation type="submission" date="2024-11" db="EMBL/GenBank/DDBJ databases">
        <title>Chromosome-level genome assembly of the freshwater bivalve Anodonta woodiana.</title>
        <authorList>
            <person name="Chen X."/>
        </authorList>
    </citation>
    <scope>NUCLEOTIDE SEQUENCE [LARGE SCALE GENOMIC DNA]</scope>
    <source>
        <strain evidence="2">MN2024</strain>
        <tissue evidence="2">Gills</tissue>
    </source>
</reference>
<sequence length="508" mass="58905">MLVHLRRRQITKKKKKHNWIIRQNRIWGVSSRPSSKPQEDLPGDTWKEVIGDKKAEAEQKLRDQARQIFDEFNSKKEADKQKIYQKKEDQVVMDDTWRPDDVNGDDGEGDDGKDIPSKDEIEIPAKDDEVVDELKSPDEKKDSKEIEKEIEEQIAEAFKEAVDVAFDKSVDNGENKIGDDRINSVDQKAQGDLKNSDNIDDGTLQHEDSEKREFNEAVKKIAKRLNPLQLEQQHILTNRKTGVDDDDHELPPIITAVRQTTMEPVMQLISSIQNYLPGRKVYVYDLDLNKFQKKQLMAICGVRVRLFMKDLFPNYISNYDDYHWRPLVIQTALAEFGHIFWINPTFQLISAELAPLVHDSHERGVSVIAQSVSYSTFAVTHPEMLKFIKSDKAKLTHHPHLEIFAMMIHNTPEVHENIMKLFTACALEKACLAPDGAKWQCQWDFTGRKHANCHRYDESALNILLKNMFDYDSTKFAHGNIYFKPYEDRAKPKLKYCRDPSDIRDSEL</sequence>
<dbReference type="EMBL" id="JBJQND010000016">
    <property type="protein sequence ID" value="KAL3848590.1"/>
    <property type="molecule type" value="Genomic_DNA"/>
</dbReference>
<proteinExistence type="predicted"/>
<feature type="region of interest" description="Disordered" evidence="1">
    <location>
        <begin position="77"/>
        <end position="146"/>
    </location>
</feature>
<dbReference type="PANTHER" id="PTHR31389:SF4">
    <property type="entry name" value="LD39211P"/>
    <property type="match status" value="1"/>
</dbReference>